<keyword evidence="3" id="KW-0378">Hydrolase</keyword>
<keyword evidence="4" id="KW-0106">Calcium</keyword>
<evidence type="ECO:0000313" key="9">
    <source>
        <dbReference type="EMBL" id="SHE28381.1"/>
    </source>
</evidence>
<dbReference type="GO" id="GO:0030246">
    <property type="term" value="F:carbohydrate binding"/>
    <property type="evidence" value="ECO:0007669"/>
    <property type="project" value="InterPro"/>
</dbReference>
<feature type="domain" description="Glycosyl-hydrolase 97 catalytic" evidence="6">
    <location>
        <begin position="320"/>
        <end position="485"/>
    </location>
</feature>
<evidence type="ECO:0000256" key="5">
    <source>
        <dbReference type="ARBA" id="ARBA00023295"/>
    </source>
</evidence>
<evidence type="ECO:0000259" key="6">
    <source>
        <dbReference type="Pfam" id="PF10566"/>
    </source>
</evidence>
<dbReference type="Pfam" id="PF14508">
    <property type="entry name" value="GH97_N"/>
    <property type="match status" value="1"/>
</dbReference>
<evidence type="ECO:0000259" key="7">
    <source>
        <dbReference type="Pfam" id="PF14508"/>
    </source>
</evidence>
<gene>
    <name evidence="9" type="ORF">SAMN02745131_00002</name>
</gene>
<feature type="domain" description="Glycosyl-hydrolase 97 N-terminal" evidence="7">
    <location>
        <begin position="50"/>
        <end position="302"/>
    </location>
</feature>
<feature type="domain" description="Glycosyl-hydrolase 97 C-terminal oligomerisation" evidence="8">
    <location>
        <begin position="583"/>
        <end position="678"/>
    </location>
</feature>
<dbReference type="PANTHER" id="PTHR35803">
    <property type="entry name" value="GLUCAN 1,4-ALPHA-GLUCOSIDASE SUSB-RELATED"/>
    <property type="match status" value="1"/>
</dbReference>
<dbReference type="PANTHER" id="PTHR35803:SF2">
    <property type="entry name" value="RETAINING ALPHA-GALACTOSIDASE"/>
    <property type="match status" value="1"/>
</dbReference>
<dbReference type="RefSeq" id="WP_217652895.1">
    <property type="nucleotide sequence ID" value="NZ_FQUU01000001.1"/>
</dbReference>
<evidence type="ECO:0000256" key="2">
    <source>
        <dbReference type="ARBA" id="ARBA00011245"/>
    </source>
</evidence>
<dbReference type="InterPro" id="IPR017853">
    <property type="entry name" value="GH"/>
</dbReference>
<dbReference type="InterPro" id="IPR029486">
    <property type="entry name" value="GH97_N"/>
</dbReference>
<dbReference type="AlphaFoldDB" id="A0A1M4S860"/>
<name>A0A1M4S860_9BACT</name>
<keyword evidence="10" id="KW-1185">Reference proteome</keyword>
<comment type="cofactor">
    <cofactor evidence="1">
        <name>Ca(2+)</name>
        <dbReference type="ChEBI" id="CHEBI:29108"/>
    </cofactor>
</comment>
<dbReference type="InterPro" id="IPR052720">
    <property type="entry name" value="Glycosyl_hydrolase_97"/>
</dbReference>
<comment type="subunit">
    <text evidence="2">Monomer.</text>
</comment>
<reference evidence="9 10" key="1">
    <citation type="submission" date="2016-11" db="EMBL/GenBank/DDBJ databases">
        <authorList>
            <person name="Jaros S."/>
            <person name="Januszkiewicz K."/>
            <person name="Wedrychowicz H."/>
        </authorList>
    </citation>
    <scope>NUCLEOTIDE SEQUENCE [LARGE SCALE GENOMIC DNA]</scope>
    <source>
        <strain evidence="9 10">DSM 18119</strain>
    </source>
</reference>
<dbReference type="Proteomes" id="UP000184048">
    <property type="component" value="Unassembled WGS sequence"/>
</dbReference>
<dbReference type="Gene3D" id="2.70.98.10">
    <property type="match status" value="1"/>
</dbReference>
<dbReference type="InterPro" id="IPR013785">
    <property type="entry name" value="Aldolase_TIM"/>
</dbReference>
<dbReference type="Gene3D" id="3.20.20.70">
    <property type="entry name" value="Aldolase class I"/>
    <property type="match status" value="1"/>
</dbReference>
<evidence type="ECO:0000313" key="10">
    <source>
        <dbReference type="Proteomes" id="UP000184048"/>
    </source>
</evidence>
<sequence>MLRKFIGRNFNILFYKGLMETLQMRFMSLLLFAMLLFTCYQGYSQKLTRLTSPDGSIEYVFQLKNHLPEYSVFYKRIALIKNSGLGWAFKEKGSLRYNLKVLTVSISEGTESYKLPLGKTSSVNAHYKQLIIPLEERKVNGRKLNLIVRAFNDGLAFRYEVPVQKNWQAFTLTDEDTQFKLEGDPKVRALFLPNYTTSHEGEYSYLALSKVKEDTLMDMPALFEFPGNTYMAITEAALLDFAGMYLCKQNGVLRSMLSPLPGQQDLKVKARLPHQSPWRVLMISDRIGSLIETNILTTLSPPCKLKDVSWIWPGKTTFPWWNGSIIPDTTFAPGNNFENNQYYIDFCARNGLEYHTVVESCGHEWYTNDGEGYQPGAHADVTKPVSGIDMKQICDYAKSKGVGVRVWVHWKALYPQLDTAFVVFEKWGLSGMMVDFMDRDDQEMVNIQEEILQKAAAHKLHIQYHGAYKPTGLSRTYPNEITREGTLNYEVNKWEKRITPDHDLNIIFTRMLAGPTDYHLGGFRAVPDSLFKVQYTRPLQLGTRCHMLAMYVVLENYLGMVCDYPAAYEGQPGFEFLKMVPTVWDETKVLEAKVGEYIVIARRKGNDWFIGALTGHKGRVIKFDCNFLGKGTWETTTFSDTEDAGINPNKVDKQIKMIAPNAHIEFKLASGGGAVMHIVKK</sequence>
<evidence type="ECO:0000256" key="3">
    <source>
        <dbReference type="ARBA" id="ARBA00022801"/>
    </source>
</evidence>
<evidence type="ECO:0000256" key="4">
    <source>
        <dbReference type="ARBA" id="ARBA00022837"/>
    </source>
</evidence>
<organism evidence="9 10">
    <name type="scientific">Flavisolibacter ginsengisoli DSM 18119</name>
    <dbReference type="NCBI Taxonomy" id="1121884"/>
    <lineage>
        <taxon>Bacteria</taxon>
        <taxon>Pseudomonadati</taxon>
        <taxon>Bacteroidota</taxon>
        <taxon>Chitinophagia</taxon>
        <taxon>Chitinophagales</taxon>
        <taxon>Chitinophagaceae</taxon>
        <taxon>Flavisolibacter</taxon>
    </lineage>
</organism>
<proteinExistence type="predicted"/>
<dbReference type="InterPro" id="IPR029483">
    <property type="entry name" value="GH97_C"/>
</dbReference>
<accession>A0A1M4S860</accession>
<dbReference type="InterPro" id="IPR019563">
    <property type="entry name" value="GH97_catalytic"/>
</dbReference>
<evidence type="ECO:0000259" key="8">
    <source>
        <dbReference type="Pfam" id="PF14509"/>
    </source>
</evidence>
<dbReference type="STRING" id="1121884.SAMN02745131_00002"/>
<dbReference type="EMBL" id="FQUU01000001">
    <property type="protein sequence ID" value="SHE28381.1"/>
    <property type="molecule type" value="Genomic_DNA"/>
</dbReference>
<protein>
    <submittedName>
        <fullName evidence="9">Alpha-glucosidase</fullName>
    </submittedName>
</protein>
<dbReference type="Pfam" id="PF10566">
    <property type="entry name" value="Glyco_hydro_97"/>
    <property type="match status" value="1"/>
</dbReference>
<dbReference type="InterPro" id="IPR014718">
    <property type="entry name" value="GH-type_carb-bd"/>
</dbReference>
<dbReference type="InterPro" id="IPR013780">
    <property type="entry name" value="Glyco_hydro_b"/>
</dbReference>
<dbReference type="SUPFAM" id="SSF51445">
    <property type="entry name" value="(Trans)glycosidases"/>
    <property type="match status" value="1"/>
</dbReference>
<evidence type="ECO:0000256" key="1">
    <source>
        <dbReference type="ARBA" id="ARBA00001913"/>
    </source>
</evidence>
<dbReference type="Pfam" id="PF14509">
    <property type="entry name" value="GH97_C"/>
    <property type="match status" value="1"/>
</dbReference>
<keyword evidence="5" id="KW-0326">Glycosidase</keyword>
<dbReference type="Gene3D" id="2.60.40.1180">
    <property type="entry name" value="Golgi alpha-mannosidase II"/>
    <property type="match status" value="1"/>
</dbReference>
<dbReference type="GO" id="GO:0016798">
    <property type="term" value="F:hydrolase activity, acting on glycosyl bonds"/>
    <property type="evidence" value="ECO:0007669"/>
    <property type="project" value="UniProtKB-KW"/>
</dbReference>